<organism evidence="6 7">
    <name type="scientific">Corynebacterium meridianum</name>
    <dbReference type="NCBI Taxonomy" id="2765363"/>
    <lineage>
        <taxon>Bacteria</taxon>
        <taxon>Bacillati</taxon>
        <taxon>Actinomycetota</taxon>
        <taxon>Actinomycetes</taxon>
        <taxon>Mycobacteriales</taxon>
        <taxon>Corynebacteriaceae</taxon>
        <taxon>Corynebacterium</taxon>
    </lineage>
</organism>
<dbReference type="GO" id="GO:0016020">
    <property type="term" value="C:membrane"/>
    <property type="evidence" value="ECO:0007669"/>
    <property type="project" value="UniProtKB-SubCell"/>
</dbReference>
<comment type="subcellular location">
    <subcellularLocation>
        <location evidence="1">Membrane</location>
        <topology evidence="1">Multi-pass membrane protein</topology>
    </subcellularLocation>
</comment>
<evidence type="ECO:0000256" key="5">
    <source>
        <dbReference type="SAM" id="Phobius"/>
    </source>
</evidence>
<dbReference type="Pfam" id="PF13564">
    <property type="entry name" value="DoxX_2"/>
    <property type="match status" value="1"/>
</dbReference>
<keyword evidence="3 5" id="KW-1133">Transmembrane helix</keyword>
<evidence type="ECO:0000313" key="7">
    <source>
        <dbReference type="Proteomes" id="UP000645966"/>
    </source>
</evidence>
<evidence type="ECO:0000256" key="4">
    <source>
        <dbReference type="ARBA" id="ARBA00023136"/>
    </source>
</evidence>
<reference evidence="6" key="1">
    <citation type="submission" date="2020-12" db="EMBL/GenBank/DDBJ databases">
        <title>Genome public.</title>
        <authorList>
            <person name="Sun Q."/>
        </authorList>
    </citation>
    <scope>NUCLEOTIDE SEQUENCE</scope>
    <source>
        <strain evidence="6">CCM 8863</strain>
    </source>
</reference>
<keyword evidence="2 5" id="KW-0812">Transmembrane</keyword>
<comment type="caution">
    <text evidence="6">The sequence shown here is derived from an EMBL/GenBank/DDBJ whole genome shotgun (WGS) entry which is preliminary data.</text>
</comment>
<dbReference type="AlphaFoldDB" id="A0A934I779"/>
<gene>
    <name evidence="6" type="ORF">JDV75_01960</name>
</gene>
<evidence type="ECO:0000256" key="1">
    <source>
        <dbReference type="ARBA" id="ARBA00004141"/>
    </source>
</evidence>
<keyword evidence="7" id="KW-1185">Reference proteome</keyword>
<accession>A0A934I779</accession>
<dbReference type="Proteomes" id="UP000645966">
    <property type="component" value="Unassembled WGS sequence"/>
</dbReference>
<evidence type="ECO:0000313" key="6">
    <source>
        <dbReference type="EMBL" id="MBI8988533.1"/>
    </source>
</evidence>
<protein>
    <submittedName>
        <fullName evidence="6">DoxX family protein</fullName>
    </submittedName>
</protein>
<dbReference type="RefSeq" id="WP_198737566.1">
    <property type="nucleotide sequence ID" value="NZ_JAEIOS010000009.1"/>
</dbReference>
<sequence length="118" mass="12630">MILLPSWWVPPALLAAVLLLDVALSIRPLGFIRMCLHGVRFPEEWWWILLVVKVLAAGGLIAGIWVPGIAFAANSGVIAYFLCASAAHIRAKATGAAFRVNCLGMLALSCVTLVSSFL</sequence>
<feature type="transmembrane region" description="Helical" evidence="5">
    <location>
        <begin position="6"/>
        <end position="24"/>
    </location>
</feature>
<keyword evidence="4 5" id="KW-0472">Membrane</keyword>
<feature type="transmembrane region" description="Helical" evidence="5">
    <location>
        <begin position="45"/>
        <end position="65"/>
    </location>
</feature>
<evidence type="ECO:0000256" key="3">
    <source>
        <dbReference type="ARBA" id="ARBA00022989"/>
    </source>
</evidence>
<evidence type="ECO:0000256" key="2">
    <source>
        <dbReference type="ARBA" id="ARBA00022692"/>
    </source>
</evidence>
<name>A0A934I779_9CORY</name>
<feature type="transmembrane region" description="Helical" evidence="5">
    <location>
        <begin position="71"/>
        <end position="89"/>
    </location>
</feature>
<dbReference type="EMBL" id="JAEIOS010000009">
    <property type="protein sequence ID" value="MBI8988533.1"/>
    <property type="molecule type" value="Genomic_DNA"/>
</dbReference>
<feature type="transmembrane region" description="Helical" evidence="5">
    <location>
        <begin position="96"/>
        <end position="117"/>
    </location>
</feature>
<dbReference type="InterPro" id="IPR032808">
    <property type="entry name" value="DoxX"/>
</dbReference>
<proteinExistence type="predicted"/>